<sequence length="192" mass="22211">MDNLRTIEYSGTVFSTAFVDAYKRNIEPMRTALRRLNQKDKEADSYATSADVLQVICTMNNNAFGQLATDAFNAASAAFRNYKTTPVYGDNKKKGMFHHELLPLLMRQDETSTTTEEEEQQLYLTQDTYLQDPRTGDNQEELQAIKLQELNKKKKNYPKKHLPSPRKQKRTLKKRKKQQHLQVCSDIKSNTS</sequence>
<keyword evidence="3" id="KW-1185">Reference proteome</keyword>
<reference evidence="2" key="1">
    <citation type="submission" date="2023-01" db="EMBL/GenBank/DDBJ databases">
        <title>Genome assembly of the deep-sea coral Lophelia pertusa.</title>
        <authorList>
            <person name="Herrera S."/>
            <person name="Cordes E."/>
        </authorList>
    </citation>
    <scope>NUCLEOTIDE SEQUENCE</scope>
    <source>
        <strain evidence="2">USNM1676648</strain>
        <tissue evidence="2">Polyp</tissue>
    </source>
</reference>
<proteinExistence type="predicted"/>
<feature type="compositionally biased region" description="Basic residues" evidence="1">
    <location>
        <begin position="152"/>
        <end position="179"/>
    </location>
</feature>
<comment type="caution">
    <text evidence="2">The sequence shown here is derived from an EMBL/GenBank/DDBJ whole genome shotgun (WGS) entry which is preliminary data.</text>
</comment>
<dbReference type="EMBL" id="MU826382">
    <property type="protein sequence ID" value="KAJ7377179.1"/>
    <property type="molecule type" value="Genomic_DNA"/>
</dbReference>
<evidence type="ECO:0000313" key="2">
    <source>
        <dbReference type="EMBL" id="KAJ7377179.1"/>
    </source>
</evidence>
<dbReference type="Proteomes" id="UP001163046">
    <property type="component" value="Unassembled WGS sequence"/>
</dbReference>
<evidence type="ECO:0000256" key="1">
    <source>
        <dbReference type="SAM" id="MobiDB-lite"/>
    </source>
</evidence>
<feature type="region of interest" description="Disordered" evidence="1">
    <location>
        <begin position="149"/>
        <end position="192"/>
    </location>
</feature>
<name>A0A9W9Z9Z4_9CNID</name>
<evidence type="ECO:0000313" key="3">
    <source>
        <dbReference type="Proteomes" id="UP001163046"/>
    </source>
</evidence>
<dbReference type="AlphaFoldDB" id="A0A9W9Z9Z4"/>
<organism evidence="2 3">
    <name type="scientific">Desmophyllum pertusum</name>
    <dbReference type="NCBI Taxonomy" id="174260"/>
    <lineage>
        <taxon>Eukaryota</taxon>
        <taxon>Metazoa</taxon>
        <taxon>Cnidaria</taxon>
        <taxon>Anthozoa</taxon>
        <taxon>Hexacorallia</taxon>
        <taxon>Scleractinia</taxon>
        <taxon>Caryophylliina</taxon>
        <taxon>Caryophylliidae</taxon>
        <taxon>Desmophyllum</taxon>
    </lineage>
</organism>
<gene>
    <name evidence="2" type="ORF">OS493_030378</name>
</gene>
<protein>
    <submittedName>
        <fullName evidence="2">Uncharacterized protein</fullName>
    </submittedName>
</protein>
<accession>A0A9W9Z9Z4</accession>